<evidence type="ECO:0000256" key="2">
    <source>
        <dbReference type="ARBA" id="ARBA00022475"/>
    </source>
</evidence>
<proteinExistence type="predicted"/>
<dbReference type="EC" id="2.4.-.-" evidence="10"/>
<evidence type="ECO:0000256" key="4">
    <source>
        <dbReference type="ARBA" id="ARBA00022679"/>
    </source>
</evidence>
<feature type="transmembrane region" description="Helical" evidence="8">
    <location>
        <begin position="170"/>
        <end position="186"/>
    </location>
</feature>
<evidence type="ECO:0000313" key="12">
    <source>
        <dbReference type="Proteomes" id="UP000675747"/>
    </source>
</evidence>
<feature type="transmembrane region" description="Helical" evidence="8">
    <location>
        <begin position="302"/>
        <end position="322"/>
    </location>
</feature>
<organism evidence="10">
    <name type="scientific">Coralloluteibacterium stylophorae</name>
    <dbReference type="NCBI Taxonomy" id="1776034"/>
    <lineage>
        <taxon>Bacteria</taxon>
        <taxon>Pseudomonadati</taxon>
        <taxon>Pseudomonadota</taxon>
        <taxon>Gammaproteobacteria</taxon>
        <taxon>Lysobacterales</taxon>
        <taxon>Lysobacteraceae</taxon>
        <taxon>Coralloluteibacterium</taxon>
    </lineage>
</organism>
<accession>A0A8J7VVR5</accession>
<keyword evidence="5 8" id="KW-0812">Transmembrane</keyword>
<evidence type="ECO:0000256" key="5">
    <source>
        <dbReference type="ARBA" id="ARBA00022692"/>
    </source>
</evidence>
<keyword evidence="3 10" id="KW-0328">Glycosyltransferase</keyword>
<keyword evidence="6 8" id="KW-1133">Transmembrane helix</keyword>
<dbReference type="AlphaFoldDB" id="A0A8J7VVR5"/>
<evidence type="ECO:0000313" key="10">
    <source>
        <dbReference type="EMBL" id="MBR0562831.1"/>
    </source>
</evidence>
<dbReference type="InterPro" id="IPR038731">
    <property type="entry name" value="RgtA/B/C-like"/>
</dbReference>
<feature type="transmembrane region" description="Helical" evidence="8">
    <location>
        <begin position="198"/>
        <end position="217"/>
    </location>
</feature>
<dbReference type="Pfam" id="PF13231">
    <property type="entry name" value="PMT_2"/>
    <property type="match status" value="1"/>
</dbReference>
<comment type="caution">
    <text evidence="10">The sequence shown here is derived from an EMBL/GenBank/DDBJ whole genome shotgun (WGS) entry which is preliminary data.</text>
</comment>
<feature type="domain" description="Glycosyltransferase RgtA/B/C/D-like" evidence="9">
    <location>
        <begin position="57"/>
        <end position="215"/>
    </location>
</feature>
<reference evidence="10" key="2">
    <citation type="submission" date="2021-04" db="EMBL/GenBank/DDBJ databases">
        <authorList>
            <person name="Karlyshev A.V."/>
        </authorList>
    </citation>
    <scope>NUCLEOTIDE SEQUENCE</scope>
    <source>
        <strain evidence="10">LMG 29479</strain>
    </source>
</reference>
<dbReference type="RefSeq" id="WP_211926759.1">
    <property type="nucleotide sequence ID" value="NZ_JAGQFT020000006.1"/>
</dbReference>
<dbReference type="PANTHER" id="PTHR33908:SF11">
    <property type="entry name" value="MEMBRANE PROTEIN"/>
    <property type="match status" value="1"/>
</dbReference>
<dbReference type="GO" id="GO:0009103">
    <property type="term" value="P:lipopolysaccharide biosynthetic process"/>
    <property type="evidence" value="ECO:0007669"/>
    <property type="project" value="UniProtKB-ARBA"/>
</dbReference>
<dbReference type="PANTHER" id="PTHR33908">
    <property type="entry name" value="MANNOSYLTRANSFERASE YKCB-RELATED"/>
    <property type="match status" value="1"/>
</dbReference>
<gene>
    <name evidence="11" type="ORF">KB893_010880</name>
    <name evidence="10" type="ORF">KB893_09930</name>
</gene>
<feature type="transmembrane region" description="Helical" evidence="8">
    <location>
        <begin position="275"/>
        <end position="296"/>
    </location>
</feature>
<reference evidence="11 12" key="1">
    <citation type="journal article" date="2021" name="Microbiol. Resour. Announc.">
        <title>Draft Genome Sequence of Coralloluteibacterium stylophorae LMG 29479T.</title>
        <authorList>
            <person name="Karlyshev A.V."/>
            <person name="Kudryashova E.B."/>
            <person name="Ariskina E.V."/>
            <person name="Conroy A.P."/>
            <person name="Abidueva E.Y."/>
        </authorList>
    </citation>
    <scope>NUCLEOTIDE SEQUENCE [LARGE SCALE GENOMIC DNA]</scope>
    <source>
        <strain evidence="11 12">LMG 29479</strain>
    </source>
</reference>
<evidence type="ECO:0000256" key="6">
    <source>
        <dbReference type="ARBA" id="ARBA00022989"/>
    </source>
</evidence>
<keyword evidence="2" id="KW-1003">Cell membrane</keyword>
<feature type="transmembrane region" description="Helical" evidence="8">
    <location>
        <begin position="82"/>
        <end position="98"/>
    </location>
</feature>
<feature type="transmembrane region" description="Helical" evidence="8">
    <location>
        <begin position="15"/>
        <end position="36"/>
    </location>
</feature>
<evidence type="ECO:0000256" key="1">
    <source>
        <dbReference type="ARBA" id="ARBA00004651"/>
    </source>
</evidence>
<sequence length="621" mass="65538">MNAVDRRADPARVKFLVLVGALLAAKIAIAALLPLFGDEAFYWQESTHPGWAYSDLPAATAWLAWLGTAIGGDTLLGLRWPFLAMGTAVPFLVVAVARRELGEAAGWRAGTVAALLPLAATLGVLALPDVPLTFAALLCLDAASRLLRRVGAAACIELACGLVLGGLTHYRFALVVAAGALALLASRDGRAALRDARVWAAVAVGALAWLPLAWWNLAHGDAGLRFQLVDRHPWRFHLSGAWFPLVQLVCVTPLLLVALLGALREAWRERARAGAALVLVAGGLPIAAYGVLGFFADAERVSFHWTLPGWLALAVFAPPVLARWPRPWRIATQALAAAGTLLACAYLVAALAPGLRARLAGTSAYPDNFAGWGEVAAAVDARLAQMPDDTRVVADNFMLGAQLGFARGRGDVPVLDHPLNHKHGRAPQLALWGLTETDLSTRDAPVLLVVEDSARPAKQRLEAYRGLCDVAGGLRSPEVLNVDGGRKRFLLFALPPTAPGTAGAGCVLPAIAWIDAPAADAEVSGGFAVAGWAFKDGAGVARVEVTLDGATVADAAYGRPAPWVAEYWKVSEDPAHPAVGFDARLDAAALPAGRHRLGIVVHGRDGSREPWPTQWVRVVHE</sequence>
<evidence type="ECO:0000259" key="9">
    <source>
        <dbReference type="Pfam" id="PF13231"/>
    </source>
</evidence>
<name>A0A8J7VVR5_9GAMM</name>
<dbReference type="Proteomes" id="UP000675747">
    <property type="component" value="Unassembled WGS sequence"/>
</dbReference>
<keyword evidence="4 10" id="KW-0808">Transferase</keyword>
<feature type="transmembrane region" description="Helical" evidence="8">
    <location>
        <begin position="241"/>
        <end position="263"/>
    </location>
</feature>
<keyword evidence="7 8" id="KW-0472">Membrane</keyword>
<evidence type="ECO:0000256" key="7">
    <source>
        <dbReference type="ARBA" id="ARBA00023136"/>
    </source>
</evidence>
<protein>
    <submittedName>
        <fullName evidence="10">Glycosyltransferase family 39 protein</fullName>
        <ecNumber evidence="10">2.4.-.-</ecNumber>
    </submittedName>
</protein>
<dbReference type="GO" id="GO:0016763">
    <property type="term" value="F:pentosyltransferase activity"/>
    <property type="evidence" value="ECO:0007669"/>
    <property type="project" value="TreeGrafter"/>
</dbReference>
<evidence type="ECO:0000313" key="11">
    <source>
        <dbReference type="EMBL" id="MBS7457638.1"/>
    </source>
</evidence>
<dbReference type="GO" id="GO:0005886">
    <property type="term" value="C:plasma membrane"/>
    <property type="evidence" value="ECO:0007669"/>
    <property type="project" value="UniProtKB-SubCell"/>
</dbReference>
<evidence type="ECO:0000256" key="8">
    <source>
        <dbReference type="SAM" id="Phobius"/>
    </source>
</evidence>
<dbReference type="EMBL" id="JAGQFT010000077">
    <property type="protein sequence ID" value="MBR0562831.1"/>
    <property type="molecule type" value="Genomic_DNA"/>
</dbReference>
<dbReference type="InterPro" id="IPR050297">
    <property type="entry name" value="LipidA_mod_glycosyltrf_83"/>
</dbReference>
<comment type="subcellular location">
    <subcellularLocation>
        <location evidence="1">Cell membrane</location>
        <topology evidence="1">Multi-pass membrane protein</topology>
    </subcellularLocation>
</comment>
<dbReference type="EMBL" id="JAGQFT020000006">
    <property type="protein sequence ID" value="MBS7457638.1"/>
    <property type="molecule type" value="Genomic_DNA"/>
</dbReference>
<feature type="transmembrane region" description="Helical" evidence="8">
    <location>
        <begin position="334"/>
        <end position="355"/>
    </location>
</feature>
<keyword evidence="12" id="KW-1185">Reference proteome</keyword>
<evidence type="ECO:0000256" key="3">
    <source>
        <dbReference type="ARBA" id="ARBA00022676"/>
    </source>
</evidence>